<organism evidence="13">
    <name type="scientific">uncultured Armatimonadetes bacterium</name>
    <dbReference type="NCBI Taxonomy" id="157466"/>
    <lineage>
        <taxon>Bacteria</taxon>
        <taxon>Bacillati</taxon>
        <taxon>Armatimonadota</taxon>
        <taxon>environmental samples</taxon>
    </lineage>
</organism>
<feature type="binding site" evidence="11">
    <location>
        <begin position="252"/>
        <end position="253"/>
    </location>
    <ligand>
        <name>FMN</name>
        <dbReference type="ChEBI" id="CHEBI:58210"/>
    </ligand>
</feature>
<evidence type="ECO:0000256" key="5">
    <source>
        <dbReference type="ARBA" id="ARBA00022630"/>
    </source>
</evidence>
<dbReference type="CDD" id="cd07304">
    <property type="entry name" value="Chorismate_synthase"/>
    <property type="match status" value="1"/>
</dbReference>
<dbReference type="FunFam" id="3.60.150.10:FF:000002">
    <property type="entry name" value="Chorismate synthase"/>
    <property type="match status" value="1"/>
</dbReference>
<feature type="binding site" evidence="11">
    <location>
        <begin position="315"/>
        <end position="319"/>
    </location>
    <ligand>
        <name>FMN</name>
        <dbReference type="ChEBI" id="CHEBI:58210"/>
    </ligand>
</feature>
<name>A0A6J4HVN6_9BACT</name>
<evidence type="ECO:0000256" key="11">
    <source>
        <dbReference type="HAMAP-Rule" id="MF_00300"/>
    </source>
</evidence>
<dbReference type="GO" id="GO:0009073">
    <property type="term" value="P:aromatic amino acid family biosynthetic process"/>
    <property type="evidence" value="ECO:0007669"/>
    <property type="project" value="UniProtKB-KW"/>
</dbReference>
<dbReference type="EC" id="4.2.3.5" evidence="3 11"/>
<dbReference type="GO" id="GO:0005829">
    <property type="term" value="C:cytosol"/>
    <property type="evidence" value="ECO:0007669"/>
    <property type="project" value="TreeGrafter"/>
</dbReference>
<evidence type="ECO:0000256" key="10">
    <source>
        <dbReference type="ARBA" id="ARBA00023239"/>
    </source>
</evidence>
<comment type="subunit">
    <text evidence="11">Homotetramer.</text>
</comment>
<dbReference type="AlphaFoldDB" id="A0A6J4HVN6"/>
<keyword evidence="6 11" id="KW-0288">FMN</keyword>
<dbReference type="NCBIfam" id="NF003793">
    <property type="entry name" value="PRK05382.1"/>
    <property type="match status" value="1"/>
</dbReference>
<comment type="catalytic activity">
    <reaction evidence="11 12">
        <text>5-O-(1-carboxyvinyl)-3-phosphoshikimate = chorismate + phosphate</text>
        <dbReference type="Rhea" id="RHEA:21020"/>
        <dbReference type="ChEBI" id="CHEBI:29748"/>
        <dbReference type="ChEBI" id="CHEBI:43474"/>
        <dbReference type="ChEBI" id="CHEBI:57701"/>
        <dbReference type="EC" id="4.2.3.5"/>
    </reaction>
</comment>
<dbReference type="PROSITE" id="PS00788">
    <property type="entry name" value="CHORISMATE_SYNTHASE_2"/>
    <property type="match status" value="1"/>
</dbReference>
<feature type="binding site" evidence="11">
    <location>
        <position position="300"/>
    </location>
    <ligand>
        <name>FMN</name>
        <dbReference type="ChEBI" id="CHEBI:58210"/>
    </ligand>
</feature>
<feature type="binding site" evidence="11">
    <location>
        <position position="40"/>
    </location>
    <ligand>
        <name>NADP(+)</name>
        <dbReference type="ChEBI" id="CHEBI:58349"/>
    </ligand>
</feature>
<feature type="binding site" evidence="11">
    <location>
        <position position="341"/>
    </location>
    <ligand>
        <name>FMN</name>
        <dbReference type="ChEBI" id="CHEBI:58210"/>
    </ligand>
</feature>
<dbReference type="GO" id="GO:0010181">
    <property type="term" value="F:FMN binding"/>
    <property type="evidence" value="ECO:0007669"/>
    <property type="project" value="TreeGrafter"/>
</dbReference>
<dbReference type="Gene3D" id="3.60.150.10">
    <property type="entry name" value="Chorismate synthase AroC"/>
    <property type="match status" value="1"/>
</dbReference>
<keyword evidence="9 11" id="KW-0057">Aromatic amino acid biosynthesis</keyword>
<comment type="similarity">
    <text evidence="2 11 12">Belongs to the chorismate synthase family.</text>
</comment>
<dbReference type="Pfam" id="PF01264">
    <property type="entry name" value="Chorismate_synt"/>
    <property type="match status" value="1"/>
</dbReference>
<dbReference type="PROSITE" id="PS00789">
    <property type="entry name" value="CHORISMATE_SYNTHASE_3"/>
    <property type="match status" value="1"/>
</dbReference>
<dbReference type="InterPro" id="IPR020541">
    <property type="entry name" value="Chorismate_synthase_CS"/>
</dbReference>
<dbReference type="HAMAP" id="MF_00300">
    <property type="entry name" value="Chorismate_synth"/>
    <property type="match status" value="1"/>
</dbReference>
<evidence type="ECO:0000256" key="6">
    <source>
        <dbReference type="ARBA" id="ARBA00022643"/>
    </source>
</evidence>
<keyword evidence="8 11" id="KW-0521">NADP</keyword>
<dbReference type="GO" id="GO:0009423">
    <property type="term" value="P:chorismate biosynthetic process"/>
    <property type="evidence" value="ECO:0007669"/>
    <property type="project" value="UniProtKB-UniRule"/>
</dbReference>
<proteinExistence type="inferred from homology"/>
<accession>A0A6J4HVN6</accession>
<dbReference type="GO" id="GO:0008652">
    <property type="term" value="P:amino acid biosynthetic process"/>
    <property type="evidence" value="ECO:0007669"/>
    <property type="project" value="UniProtKB-KW"/>
</dbReference>
<dbReference type="PANTHER" id="PTHR21085:SF0">
    <property type="entry name" value="CHORISMATE SYNTHASE"/>
    <property type="match status" value="1"/>
</dbReference>
<protein>
    <recommendedName>
        <fullName evidence="3 11">Chorismate synthase</fullName>
        <shortName evidence="11">CS</shortName>
        <ecNumber evidence="3 11">4.2.3.5</ecNumber>
    </recommendedName>
    <alternativeName>
        <fullName evidence="11">5-enolpyruvylshikimate-3-phosphate phospholyase</fullName>
    </alternativeName>
</protein>
<keyword evidence="10 11" id="KW-0456">Lyase</keyword>
<evidence type="ECO:0000256" key="1">
    <source>
        <dbReference type="ARBA" id="ARBA00005044"/>
    </source>
</evidence>
<keyword evidence="4 11" id="KW-0028">Amino-acid biosynthesis</keyword>
<evidence type="ECO:0000256" key="9">
    <source>
        <dbReference type="ARBA" id="ARBA00023141"/>
    </source>
</evidence>
<evidence type="ECO:0000313" key="13">
    <source>
        <dbReference type="EMBL" id="CAA9234200.1"/>
    </source>
</evidence>
<evidence type="ECO:0000256" key="7">
    <source>
        <dbReference type="ARBA" id="ARBA00022827"/>
    </source>
</evidence>
<dbReference type="EMBL" id="CADCTO010000151">
    <property type="protein sequence ID" value="CAA9234200.1"/>
    <property type="molecule type" value="Genomic_DNA"/>
</dbReference>
<feature type="binding site" evidence="11">
    <location>
        <begin position="131"/>
        <end position="133"/>
    </location>
    <ligand>
        <name>FMN</name>
        <dbReference type="ChEBI" id="CHEBI:58210"/>
    </ligand>
</feature>
<keyword evidence="5 11" id="KW-0285">Flavoprotein</keyword>
<keyword evidence="7 11" id="KW-0274">FAD</keyword>
<comment type="cofactor">
    <cofactor evidence="11 12">
        <name>FMNH2</name>
        <dbReference type="ChEBI" id="CHEBI:57618"/>
    </cofactor>
    <text evidence="11 12">Reduced FMN (FMNH(2)).</text>
</comment>
<evidence type="ECO:0000256" key="12">
    <source>
        <dbReference type="RuleBase" id="RU000605"/>
    </source>
</evidence>
<dbReference type="InterPro" id="IPR035904">
    <property type="entry name" value="Chorismate_synth_AroC_sf"/>
</dbReference>
<dbReference type="NCBIfam" id="TIGR00033">
    <property type="entry name" value="aroC"/>
    <property type="match status" value="1"/>
</dbReference>
<dbReference type="UniPathway" id="UPA00053">
    <property type="reaction ID" value="UER00090"/>
</dbReference>
<feature type="binding site" evidence="11">
    <location>
        <position position="46"/>
    </location>
    <ligand>
        <name>NADP(+)</name>
        <dbReference type="ChEBI" id="CHEBI:58349"/>
    </ligand>
</feature>
<comment type="pathway">
    <text evidence="1 11 12">Metabolic intermediate biosynthesis; chorismate biosynthesis; chorismate from D-erythrose 4-phosphate and phosphoenolpyruvate: step 7/7.</text>
</comment>
<reference evidence="13" key="1">
    <citation type="submission" date="2020-02" db="EMBL/GenBank/DDBJ databases">
        <authorList>
            <person name="Meier V. D."/>
        </authorList>
    </citation>
    <scope>NUCLEOTIDE SEQUENCE</scope>
    <source>
        <strain evidence="13">AVDCRST_MAG63</strain>
    </source>
</reference>
<dbReference type="InterPro" id="IPR000453">
    <property type="entry name" value="Chorismate_synth"/>
</dbReference>
<dbReference type="PROSITE" id="PS00787">
    <property type="entry name" value="CHORISMATE_SYNTHASE_1"/>
    <property type="match status" value="1"/>
</dbReference>
<evidence type="ECO:0000256" key="8">
    <source>
        <dbReference type="ARBA" id="ARBA00022857"/>
    </source>
</evidence>
<evidence type="ECO:0000256" key="3">
    <source>
        <dbReference type="ARBA" id="ARBA00013036"/>
    </source>
</evidence>
<dbReference type="SUPFAM" id="SSF103263">
    <property type="entry name" value="Chorismate synthase, AroC"/>
    <property type="match status" value="1"/>
</dbReference>
<dbReference type="PIRSF" id="PIRSF001456">
    <property type="entry name" value="Chorismate_synth"/>
    <property type="match status" value="1"/>
</dbReference>
<dbReference type="PANTHER" id="PTHR21085">
    <property type="entry name" value="CHORISMATE SYNTHASE"/>
    <property type="match status" value="1"/>
</dbReference>
<evidence type="ECO:0000256" key="2">
    <source>
        <dbReference type="ARBA" id="ARBA00008014"/>
    </source>
</evidence>
<gene>
    <name evidence="11" type="primary">aroC</name>
    <name evidence="13" type="ORF">AVDCRST_MAG63-1252</name>
</gene>
<comment type="function">
    <text evidence="11">Catalyzes the anti-1,4-elimination of the C-3 phosphate and the C-6 proR hydrogen from 5-enolpyruvylshikimate-3-phosphate (EPSP) to yield chorismate, which is the branch point compound that serves as the starting substrate for the three terminal pathways of aromatic amino acid biosynthesis. This reaction introduces a second double bond into the aromatic ring system.</text>
</comment>
<evidence type="ECO:0000256" key="4">
    <source>
        <dbReference type="ARBA" id="ARBA00022605"/>
    </source>
</evidence>
<dbReference type="GO" id="GO:0004107">
    <property type="term" value="F:chorismate synthase activity"/>
    <property type="evidence" value="ECO:0007669"/>
    <property type="project" value="UniProtKB-UniRule"/>
</dbReference>
<sequence length="392" mass="41721">MFRFLTSGESHGPSLATIIEGLPAGMPLTAEPIDAHLRRRQGGYGRGARQKIETDSAEILSGVRFGETLGSPVTLLVRNRDWENWKDRMRIEPRPDGDEGPKAVTVPRPGHADYAGLVKYGHDDIRNVLERASARNTATLVAVGAVARELLGLFGIRIVSHVVRIGSEAAPDVAGITADELYEQAEASPVRCADADTSERIVALIDQCKRRGDTLGGVFEVVAFGLPVGLGSYVHWDKRIDGRVAQALMSIQAIKGVEFGMGFASGAVPGSQVHDEFTPGDDAHGGGVQRLSNRAGGTEGGITNGEPLVVRAVMKPIATLMRQLQSVNLQTGEAAPAFAERSDVCAVPAAAVVGEAMVGIALAQAFQEKFGGDSLRQMRAAYEAYRATYQKP</sequence>